<name>A0A543AM11_9MICC</name>
<dbReference type="GO" id="GO:0005737">
    <property type="term" value="C:cytoplasm"/>
    <property type="evidence" value="ECO:0007669"/>
    <property type="project" value="TreeGrafter"/>
</dbReference>
<proteinExistence type="predicted"/>
<protein>
    <submittedName>
        <fullName evidence="2">Nucleoside-diphosphate-sugar epimerase</fullName>
    </submittedName>
</protein>
<keyword evidence="3" id="KW-1185">Reference proteome</keyword>
<dbReference type="AlphaFoldDB" id="A0A543AM11"/>
<comment type="caution">
    <text evidence="2">The sequence shown here is derived from an EMBL/GenBank/DDBJ whole genome shotgun (WGS) entry which is preliminary data.</text>
</comment>
<evidence type="ECO:0000259" key="1">
    <source>
        <dbReference type="Pfam" id="PF04321"/>
    </source>
</evidence>
<sequence>MTKPTPRSPQHTLLVGCGTVGTELGQRLTAEGTRVHGLRRNTAQLPAAFMPLAVDLTRPVIQRLPAVDTMVITLTPSMPEVNAQPGYLAALNNLAQALPKIPTRVVFVSSTRVFDGNPETSALTENDAPAPVSERAQLLVAAEHLAAELFDAHIVRPAGIYGPGREMLIRKVRAGEAINRRRRTNRIHQTDLARALHMMLTMPNPPAILHAVDVAPGIPRGDVVDYIAQCLQLAPLPARAPDSVGGKILDARLLHTLLGPLYYPTFRQGYDQVIAAHRS</sequence>
<dbReference type="EMBL" id="VFOU01000001">
    <property type="protein sequence ID" value="TQL73612.1"/>
    <property type="molecule type" value="Genomic_DNA"/>
</dbReference>
<dbReference type="OrthoDB" id="9808276at2"/>
<dbReference type="Proteomes" id="UP000319746">
    <property type="component" value="Unassembled WGS sequence"/>
</dbReference>
<dbReference type="Pfam" id="PF04321">
    <property type="entry name" value="RmlD_sub_bind"/>
    <property type="match status" value="1"/>
</dbReference>
<dbReference type="InterPro" id="IPR029903">
    <property type="entry name" value="RmlD-like-bd"/>
</dbReference>
<dbReference type="PANTHER" id="PTHR48079:SF6">
    <property type="entry name" value="NAD(P)-BINDING DOMAIN-CONTAINING PROTEIN-RELATED"/>
    <property type="match status" value="1"/>
</dbReference>
<dbReference type="PANTHER" id="PTHR48079">
    <property type="entry name" value="PROTEIN YEEZ"/>
    <property type="match status" value="1"/>
</dbReference>
<dbReference type="SUPFAM" id="SSF51735">
    <property type="entry name" value="NAD(P)-binding Rossmann-fold domains"/>
    <property type="match status" value="1"/>
</dbReference>
<accession>A0A543AM11</accession>
<evidence type="ECO:0000313" key="3">
    <source>
        <dbReference type="Proteomes" id="UP000319746"/>
    </source>
</evidence>
<feature type="domain" description="RmlD-like substrate binding" evidence="1">
    <location>
        <begin position="17"/>
        <end position="167"/>
    </location>
</feature>
<dbReference type="Gene3D" id="3.40.50.720">
    <property type="entry name" value="NAD(P)-binding Rossmann-like Domain"/>
    <property type="match status" value="1"/>
</dbReference>
<reference evidence="2 3" key="1">
    <citation type="submission" date="2019-06" db="EMBL/GenBank/DDBJ databases">
        <title>Sequencing the genomes of 1000 actinobacteria strains.</title>
        <authorList>
            <person name="Klenk H.-P."/>
        </authorList>
    </citation>
    <scope>NUCLEOTIDE SEQUENCE [LARGE SCALE GENOMIC DNA]</scope>
    <source>
        <strain evidence="2 3">DSM 24083</strain>
    </source>
</reference>
<gene>
    <name evidence="2" type="ORF">FB556_0053</name>
</gene>
<dbReference type="GO" id="GO:0004029">
    <property type="term" value="F:aldehyde dehydrogenase (NAD+) activity"/>
    <property type="evidence" value="ECO:0007669"/>
    <property type="project" value="TreeGrafter"/>
</dbReference>
<dbReference type="RefSeq" id="WP_141863675.1">
    <property type="nucleotide sequence ID" value="NZ_BAABAN010000017.1"/>
</dbReference>
<dbReference type="InterPro" id="IPR051783">
    <property type="entry name" value="NAD(P)-dependent_oxidoreduct"/>
</dbReference>
<organism evidence="2 3">
    <name type="scientific">Enteractinococcus coprophilus</name>
    <dbReference type="NCBI Taxonomy" id="1027633"/>
    <lineage>
        <taxon>Bacteria</taxon>
        <taxon>Bacillati</taxon>
        <taxon>Actinomycetota</taxon>
        <taxon>Actinomycetes</taxon>
        <taxon>Micrococcales</taxon>
        <taxon>Micrococcaceae</taxon>
    </lineage>
</organism>
<dbReference type="InterPro" id="IPR036291">
    <property type="entry name" value="NAD(P)-bd_dom_sf"/>
</dbReference>
<evidence type="ECO:0000313" key="2">
    <source>
        <dbReference type="EMBL" id="TQL73612.1"/>
    </source>
</evidence>